<keyword evidence="7 14" id="KW-0547">Nucleotide-binding</keyword>
<gene>
    <name evidence="16" type="ORF">IB211_00581</name>
</gene>
<keyword evidence="6 14" id="KW-0548">Nucleotidyltransferase</keyword>
<evidence type="ECO:0000259" key="15">
    <source>
        <dbReference type="SMART" id="SM00904"/>
    </source>
</evidence>
<dbReference type="Gene3D" id="3.40.50.620">
    <property type="entry name" value="HUPs"/>
    <property type="match status" value="1"/>
</dbReference>
<keyword evidence="9 14" id="KW-0274">FAD</keyword>
<evidence type="ECO:0000256" key="1">
    <source>
        <dbReference type="ARBA" id="ARBA00004726"/>
    </source>
</evidence>
<accession>A0A0S2W1P4</accession>
<dbReference type="KEGG" id="ibu:IB211_00581"/>
<evidence type="ECO:0000256" key="5">
    <source>
        <dbReference type="ARBA" id="ARBA00022679"/>
    </source>
</evidence>
<dbReference type="InterPro" id="IPR015864">
    <property type="entry name" value="FAD_synthase"/>
</dbReference>
<comment type="pathway">
    <text evidence="1 14">Cofactor biosynthesis; FAD biosynthesis; FAD from FMN: step 1/1.</text>
</comment>
<organism evidence="16 17">
    <name type="scientific">Intestinimonas butyriciproducens</name>
    <dbReference type="NCBI Taxonomy" id="1297617"/>
    <lineage>
        <taxon>Bacteria</taxon>
        <taxon>Bacillati</taxon>
        <taxon>Bacillota</taxon>
        <taxon>Clostridia</taxon>
        <taxon>Eubacteriales</taxon>
        <taxon>Intestinimonas</taxon>
    </lineage>
</organism>
<dbReference type="Proteomes" id="UP000064844">
    <property type="component" value="Chromosome"/>
</dbReference>
<comment type="catalytic activity">
    <reaction evidence="13 14">
        <text>FMN + ATP + H(+) = FAD + diphosphate</text>
        <dbReference type="Rhea" id="RHEA:17237"/>
        <dbReference type="ChEBI" id="CHEBI:15378"/>
        <dbReference type="ChEBI" id="CHEBI:30616"/>
        <dbReference type="ChEBI" id="CHEBI:33019"/>
        <dbReference type="ChEBI" id="CHEBI:57692"/>
        <dbReference type="ChEBI" id="CHEBI:58210"/>
        <dbReference type="EC" id="2.7.7.2"/>
    </reaction>
</comment>
<dbReference type="InterPro" id="IPR014729">
    <property type="entry name" value="Rossmann-like_a/b/a_fold"/>
</dbReference>
<feature type="domain" description="Riboflavin kinase" evidence="15">
    <location>
        <begin position="184"/>
        <end position="310"/>
    </location>
</feature>
<keyword evidence="17" id="KW-1185">Reference proteome</keyword>
<dbReference type="PATRIC" id="fig|1297617.4.peg.590"/>
<dbReference type="InterPro" id="IPR002606">
    <property type="entry name" value="Riboflavin_kinase_bac"/>
</dbReference>
<keyword evidence="11" id="KW-0511">Multifunctional enzyme</keyword>
<dbReference type="Pfam" id="PF01687">
    <property type="entry name" value="Flavokinase"/>
    <property type="match status" value="1"/>
</dbReference>
<dbReference type="SUPFAM" id="SSF82114">
    <property type="entry name" value="Riboflavin kinase-like"/>
    <property type="match status" value="1"/>
</dbReference>
<keyword evidence="3 14" id="KW-0285">Flavoprotein</keyword>
<evidence type="ECO:0000256" key="14">
    <source>
        <dbReference type="PIRNR" id="PIRNR004491"/>
    </source>
</evidence>
<keyword evidence="5 14" id="KW-0808">Transferase</keyword>
<dbReference type="eggNOG" id="COG0196">
    <property type="taxonomic scope" value="Bacteria"/>
</dbReference>
<evidence type="ECO:0000256" key="12">
    <source>
        <dbReference type="ARBA" id="ARBA00047880"/>
    </source>
</evidence>
<evidence type="ECO:0000256" key="2">
    <source>
        <dbReference type="ARBA" id="ARBA00005201"/>
    </source>
</evidence>
<comment type="similarity">
    <text evidence="14">Belongs to the ribF family.</text>
</comment>
<dbReference type="Pfam" id="PF06574">
    <property type="entry name" value="FAD_syn"/>
    <property type="match status" value="1"/>
</dbReference>
<dbReference type="PIRSF" id="PIRSF004491">
    <property type="entry name" value="FAD_Synth"/>
    <property type="match status" value="1"/>
</dbReference>
<dbReference type="GO" id="GO:0003919">
    <property type="term" value="F:FMN adenylyltransferase activity"/>
    <property type="evidence" value="ECO:0007669"/>
    <property type="project" value="UniProtKB-UniRule"/>
</dbReference>
<dbReference type="CDD" id="cd02064">
    <property type="entry name" value="FAD_synthetase_N"/>
    <property type="match status" value="1"/>
</dbReference>
<keyword evidence="4 14" id="KW-0288">FMN</keyword>
<reference evidence="16 17" key="1">
    <citation type="journal article" date="2015" name="Nat. Commun.">
        <title>Production of butyrate from lysine and the Amadori product fructoselysine by a human gut commensal.</title>
        <authorList>
            <person name="Bui T.P."/>
            <person name="Ritari J."/>
            <person name="Boeren S."/>
            <person name="de Waard P."/>
            <person name="Plugge C.M."/>
            <person name="de Vos W.M."/>
        </authorList>
    </citation>
    <scope>NUCLEOTIDE SEQUENCE [LARGE SCALE GENOMIC DNA]</scope>
    <source>
        <strain evidence="16 17">AF211</strain>
    </source>
</reference>
<dbReference type="GO" id="GO:0005524">
    <property type="term" value="F:ATP binding"/>
    <property type="evidence" value="ECO:0007669"/>
    <property type="project" value="UniProtKB-UniRule"/>
</dbReference>
<reference evidence="17" key="2">
    <citation type="submission" date="2015-04" db="EMBL/GenBank/DDBJ databases">
        <title>A butyrogenic pathway from the amino acid lysine in a human gut commensal.</title>
        <authorList>
            <person name="de Vos W.M."/>
            <person name="Bui N.T.P."/>
            <person name="Plugge C.M."/>
            <person name="Ritari J."/>
        </authorList>
    </citation>
    <scope>NUCLEOTIDE SEQUENCE [LARGE SCALE GENOMIC DNA]</scope>
    <source>
        <strain evidence="17">AF211</strain>
    </source>
</reference>
<dbReference type="EMBL" id="CP011307">
    <property type="protein sequence ID" value="ALP92976.1"/>
    <property type="molecule type" value="Genomic_DNA"/>
</dbReference>
<comment type="pathway">
    <text evidence="2 14">Cofactor biosynthesis; FMN biosynthesis; FMN from riboflavin (ATP route): step 1/1.</text>
</comment>
<evidence type="ECO:0000256" key="10">
    <source>
        <dbReference type="ARBA" id="ARBA00022840"/>
    </source>
</evidence>
<dbReference type="STRING" id="1297617.IB211_00581"/>
<evidence type="ECO:0000256" key="9">
    <source>
        <dbReference type="ARBA" id="ARBA00022827"/>
    </source>
</evidence>
<dbReference type="SMART" id="SM00904">
    <property type="entry name" value="Flavokinase"/>
    <property type="match status" value="1"/>
</dbReference>
<dbReference type="AlphaFoldDB" id="A0A0S2W1P4"/>
<keyword evidence="8 14" id="KW-0418">Kinase</keyword>
<dbReference type="UniPathway" id="UPA00277">
    <property type="reaction ID" value="UER00407"/>
</dbReference>
<evidence type="ECO:0000256" key="3">
    <source>
        <dbReference type="ARBA" id="ARBA00022630"/>
    </source>
</evidence>
<dbReference type="NCBIfam" id="TIGR00083">
    <property type="entry name" value="ribF"/>
    <property type="match status" value="1"/>
</dbReference>
<name>A0A0S2W1P4_9FIRM</name>
<dbReference type="InterPro" id="IPR015865">
    <property type="entry name" value="Riboflavin_kinase_bac/euk"/>
</dbReference>
<evidence type="ECO:0000256" key="13">
    <source>
        <dbReference type="ARBA" id="ARBA00049494"/>
    </source>
</evidence>
<dbReference type="UniPathway" id="UPA00276">
    <property type="reaction ID" value="UER00406"/>
</dbReference>
<evidence type="ECO:0000313" key="16">
    <source>
        <dbReference type="EMBL" id="ALP92976.1"/>
    </source>
</evidence>
<dbReference type="EC" id="2.7.1.26" evidence="14"/>
<dbReference type="InterPro" id="IPR023465">
    <property type="entry name" value="Riboflavin_kinase_dom_sf"/>
</dbReference>
<comment type="catalytic activity">
    <reaction evidence="12 14">
        <text>riboflavin + ATP = FMN + ADP + H(+)</text>
        <dbReference type="Rhea" id="RHEA:14357"/>
        <dbReference type="ChEBI" id="CHEBI:15378"/>
        <dbReference type="ChEBI" id="CHEBI:30616"/>
        <dbReference type="ChEBI" id="CHEBI:57986"/>
        <dbReference type="ChEBI" id="CHEBI:58210"/>
        <dbReference type="ChEBI" id="CHEBI:456216"/>
        <dbReference type="EC" id="2.7.1.26"/>
    </reaction>
</comment>
<sequence length="311" mass="34571">MSGATEKIKRGISLNERKRVIALGFFDGVHKGHGALLSRVRDRAEELGAAPTAFTFDAHPSSRITGAVTPLINSAADRADLMRRLYGIQDVIVAHFDSMMRMDWRAFVAEYLVQEHGAVHVVAGHDFHFGYKGEGNPQRLEGLCRELGVGCDIIPKVEREGITVSSTYIRTLIAQGEMERAMEFLGHPHVLTDRVTHGKKLGTTLGFPTVNLRFPEGVLVPAHGVYVTRVWFGDGSSRPAVTNIGVRPTVDDGNRVNVEGYILDFSGDLYGQTIRMEFYKKLRGERKFPSLEALRAEVMKNAEETRKYFGP</sequence>
<dbReference type="Gene3D" id="2.40.30.30">
    <property type="entry name" value="Riboflavin kinase-like"/>
    <property type="match status" value="1"/>
</dbReference>
<protein>
    <recommendedName>
        <fullName evidence="14">Riboflavin biosynthesis protein</fullName>
    </recommendedName>
    <domain>
        <recommendedName>
            <fullName evidence="14">Riboflavin kinase</fullName>
            <ecNumber evidence="14">2.7.1.26</ecNumber>
        </recommendedName>
        <alternativeName>
            <fullName evidence="14">Flavokinase</fullName>
        </alternativeName>
    </domain>
    <domain>
        <recommendedName>
            <fullName evidence="14">FMN adenylyltransferase</fullName>
            <ecNumber evidence="14">2.7.7.2</ecNumber>
        </recommendedName>
        <alternativeName>
            <fullName evidence="14">FAD pyrophosphorylase</fullName>
        </alternativeName>
        <alternativeName>
            <fullName evidence="14">FAD synthase</fullName>
        </alternativeName>
    </domain>
</protein>
<dbReference type="EC" id="2.7.7.2" evidence="14"/>
<dbReference type="PANTHER" id="PTHR22749">
    <property type="entry name" value="RIBOFLAVIN KINASE/FMN ADENYLYLTRANSFERASE"/>
    <property type="match status" value="1"/>
</dbReference>
<dbReference type="GO" id="GO:0009398">
    <property type="term" value="P:FMN biosynthetic process"/>
    <property type="evidence" value="ECO:0007669"/>
    <property type="project" value="UniProtKB-UniRule"/>
</dbReference>
<evidence type="ECO:0000256" key="4">
    <source>
        <dbReference type="ARBA" id="ARBA00022643"/>
    </source>
</evidence>
<dbReference type="GO" id="GO:0008531">
    <property type="term" value="F:riboflavin kinase activity"/>
    <property type="evidence" value="ECO:0007669"/>
    <property type="project" value="UniProtKB-UniRule"/>
</dbReference>
<evidence type="ECO:0000256" key="6">
    <source>
        <dbReference type="ARBA" id="ARBA00022695"/>
    </source>
</evidence>
<dbReference type="GO" id="GO:0009231">
    <property type="term" value="P:riboflavin biosynthetic process"/>
    <property type="evidence" value="ECO:0007669"/>
    <property type="project" value="InterPro"/>
</dbReference>
<dbReference type="InterPro" id="IPR023468">
    <property type="entry name" value="Riboflavin_kinase"/>
</dbReference>
<keyword evidence="10 14" id="KW-0067">ATP-binding</keyword>
<evidence type="ECO:0000256" key="11">
    <source>
        <dbReference type="ARBA" id="ARBA00023268"/>
    </source>
</evidence>
<dbReference type="PANTHER" id="PTHR22749:SF6">
    <property type="entry name" value="RIBOFLAVIN KINASE"/>
    <property type="match status" value="1"/>
</dbReference>
<evidence type="ECO:0000256" key="7">
    <source>
        <dbReference type="ARBA" id="ARBA00022741"/>
    </source>
</evidence>
<evidence type="ECO:0000313" key="17">
    <source>
        <dbReference type="Proteomes" id="UP000064844"/>
    </source>
</evidence>
<evidence type="ECO:0000256" key="8">
    <source>
        <dbReference type="ARBA" id="ARBA00022777"/>
    </source>
</evidence>
<dbReference type="GO" id="GO:0006747">
    <property type="term" value="P:FAD biosynthetic process"/>
    <property type="evidence" value="ECO:0007669"/>
    <property type="project" value="UniProtKB-UniRule"/>
</dbReference>
<dbReference type="SUPFAM" id="SSF52374">
    <property type="entry name" value="Nucleotidylyl transferase"/>
    <property type="match status" value="1"/>
</dbReference>
<proteinExistence type="inferred from homology"/>